<evidence type="ECO:0000256" key="4">
    <source>
        <dbReference type="ARBA" id="ARBA00023136"/>
    </source>
</evidence>
<evidence type="ECO:0000259" key="7">
    <source>
        <dbReference type="PROSITE" id="PS50259"/>
    </source>
</evidence>
<evidence type="ECO:0000256" key="3">
    <source>
        <dbReference type="ARBA" id="ARBA00022989"/>
    </source>
</evidence>
<feature type="domain" description="G-protein coupled receptors family 3 profile" evidence="7">
    <location>
        <begin position="50"/>
        <end position="310"/>
    </location>
</feature>
<sequence>MHTLYKGLPNLYSFSDTNDCFQCPEDKYPNIDKDLCLQKRISFLSYEEPLGVTLASFALSFSFMAAFVLGIFIKNQDTPIVKANNRNLSYILLISLLLSFLCSLVLIGRPEKLSCLLRQTTFGIIFSVAISCILAKTIIVVLAFIATKPGSRMRNWVGKQLANSIVVCCSFIQAIICTVWLITSPPFPDFDMHSMTEEMILKCNEGSVAMFYCVLGYLGFLATVSFAVALLGRKLPDGFNEATFSMLVFCSVWLTFIPTYLSTKGKYTVAVEVFSILASSAGLLACIFCPKCYIIVLRPELNKKVQITRR</sequence>
<dbReference type="PRINTS" id="PR00248">
    <property type="entry name" value="GPCRMGR"/>
</dbReference>
<dbReference type="Pfam" id="PF00003">
    <property type="entry name" value="7tm_3"/>
    <property type="match status" value="1"/>
</dbReference>
<evidence type="ECO:0000313" key="8">
    <source>
        <dbReference type="Proteomes" id="UP000694871"/>
    </source>
</evidence>
<feature type="transmembrane region" description="Helical" evidence="6">
    <location>
        <begin position="165"/>
        <end position="183"/>
    </location>
</feature>
<proteinExistence type="predicted"/>
<feature type="transmembrane region" description="Helical" evidence="6">
    <location>
        <begin position="120"/>
        <end position="145"/>
    </location>
</feature>
<dbReference type="PROSITE" id="PS50259">
    <property type="entry name" value="G_PROTEIN_RECEP_F3_4"/>
    <property type="match status" value="1"/>
</dbReference>
<organism evidence="8 9">
    <name type="scientific">Gekko japonicus</name>
    <name type="common">Schlegel's Japanese gecko</name>
    <dbReference type="NCBI Taxonomy" id="146911"/>
    <lineage>
        <taxon>Eukaryota</taxon>
        <taxon>Metazoa</taxon>
        <taxon>Chordata</taxon>
        <taxon>Craniata</taxon>
        <taxon>Vertebrata</taxon>
        <taxon>Euteleostomi</taxon>
        <taxon>Lepidosauria</taxon>
        <taxon>Squamata</taxon>
        <taxon>Bifurcata</taxon>
        <taxon>Gekkota</taxon>
        <taxon>Gekkonidae</taxon>
        <taxon>Gekkoninae</taxon>
        <taxon>Gekko</taxon>
    </lineage>
</organism>
<feature type="transmembrane region" description="Helical" evidence="6">
    <location>
        <begin position="243"/>
        <end position="261"/>
    </location>
</feature>
<feature type="transmembrane region" description="Helical" evidence="6">
    <location>
        <begin position="50"/>
        <end position="73"/>
    </location>
</feature>
<keyword evidence="3 6" id="KW-1133">Transmembrane helix</keyword>
<dbReference type="RefSeq" id="XP_015265246.1">
    <property type="nucleotide sequence ID" value="XM_015409760.1"/>
</dbReference>
<keyword evidence="4 6" id="KW-0472">Membrane</keyword>
<evidence type="ECO:0000256" key="1">
    <source>
        <dbReference type="ARBA" id="ARBA00004141"/>
    </source>
</evidence>
<keyword evidence="2 6" id="KW-0812">Transmembrane</keyword>
<name>A0ABM1JUV9_GEKJA</name>
<evidence type="ECO:0000256" key="2">
    <source>
        <dbReference type="ARBA" id="ARBA00022692"/>
    </source>
</evidence>
<dbReference type="InterPro" id="IPR000068">
    <property type="entry name" value="GPCR_3_Ca_sens_rcpt-rel"/>
</dbReference>
<feature type="transmembrane region" description="Helical" evidence="6">
    <location>
        <begin position="273"/>
        <end position="296"/>
    </location>
</feature>
<feature type="transmembrane region" description="Helical" evidence="6">
    <location>
        <begin position="209"/>
        <end position="231"/>
    </location>
</feature>
<dbReference type="Gene3D" id="2.10.50.30">
    <property type="entry name" value="GPCR, family 3, nine cysteines domain"/>
    <property type="match status" value="1"/>
</dbReference>
<evidence type="ECO:0000256" key="6">
    <source>
        <dbReference type="SAM" id="Phobius"/>
    </source>
</evidence>
<gene>
    <name evidence="9" type="primary">LOC107109194</name>
</gene>
<dbReference type="GeneID" id="107109194"/>
<dbReference type="Proteomes" id="UP000694871">
    <property type="component" value="Unplaced"/>
</dbReference>
<dbReference type="PRINTS" id="PR01535">
    <property type="entry name" value="VOMERONASL2R"/>
</dbReference>
<dbReference type="InterPro" id="IPR038550">
    <property type="entry name" value="GPCR_3_9-Cys_sf"/>
</dbReference>
<evidence type="ECO:0000256" key="5">
    <source>
        <dbReference type="ARBA" id="ARBA00023180"/>
    </source>
</evidence>
<comment type="subcellular location">
    <subcellularLocation>
        <location evidence="1">Membrane</location>
        <topology evidence="1">Multi-pass membrane protein</topology>
    </subcellularLocation>
</comment>
<dbReference type="InterPro" id="IPR000337">
    <property type="entry name" value="GPCR_3"/>
</dbReference>
<dbReference type="PANTHER" id="PTHR24061">
    <property type="entry name" value="CALCIUM-SENSING RECEPTOR-RELATED"/>
    <property type="match status" value="1"/>
</dbReference>
<reference evidence="9" key="1">
    <citation type="submission" date="2025-08" db="UniProtKB">
        <authorList>
            <consortium name="RefSeq"/>
        </authorList>
    </citation>
    <scope>IDENTIFICATION</scope>
</reference>
<keyword evidence="8" id="KW-1185">Reference proteome</keyword>
<accession>A0ABM1JUV9</accession>
<dbReference type="PANTHER" id="PTHR24061:SF599">
    <property type="entry name" value="G-PROTEIN COUPLED RECEPTORS FAMILY 3 PROFILE DOMAIN-CONTAINING PROTEIN"/>
    <property type="match status" value="1"/>
</dbReference>
<evidence type="ECO:0000313" key="9">
    <source>
        <dbReference type="RefSeq" id="XP_015265246.1"/>
    </source>
</evidence>
<dbReference type="InterPro" id="IPR004073">
    <property type="entry name" value="GPCR_3_vmron_rcpt_2"/>
</dbReference>
<keyword evidence="5" id="KW-0325">Glycoprotein</keyword>
<protein>
    <submittedName>
        <fullName evidence="9">Vomeronasal type-2 receptor 26-like</fullName>
    </submittedName>
</protein>
<feature type="transmembrane region" description="Helical" evidence="6">
    <location>
        <begin position="88"/>
        <end position="108"/>
    </location>
</feature>
<dbReference type="InterPro" id="IPR017978">
    <property type="entry name" value="GPCR_3_C"/>
</dbReference>